<accession>A0A158JFA1</accession>
<reference evidence="2" key="1">
    <citation type="submission" date="2016-01" db="EMBL/GenBank/DDBJ databases">
        <authorList>
            <person name="Peeters C."/>
        </authorList>
    </citation>
    <scope>NUCLEOTIDE SEQUENCE [LARGE SCALE GENOMIC DNA]</scope>
    <source>
        <strain evidence="2">LMG 22934</strain>
    </source>
</reference>
<dbReference type="Gene3D" id="3.40.50.920">
    <property type="match status" value="1"/>
</dbReference>
<dbReference type="PANTHER" id="PTHR43825:SF3">
    <property type="entry name" value="PYRUVATE DEHYDROGENASE E1 COMPONENT"/>
    <property type="match status" value="1"/>
</dbReference>
<dbReference type="SUPFAM" id="SSF52922">
    <property type="entry name" value="TK C-terminal domain-like"/>
    <property type="match status" value="1"/>
</dbReference>
<dbReference type="PANTHER" id="PTHR43825">
    <property type="entry name" value="PYRUVATE DEHYDROGENASE E1 COMPONENT"/>
    <property type="match status" value="1"/>
</dbReference>
<evidence type="ECO:0000259" key="1">
    <source>
        <dbReference type="Pfam" id="PF22613"/>
    </source>
</evidence>
<sequence>MLEEQHDEFYYLTVTNENYAQAPLDADAHADVIRGMRRFGARGKEGVTPAVRLLGSGAILREVIAAADLLAADWDIAAEIWSVTSFSELARDARSVERDAMFGAQSAAQSHVARCLAGDAPVIAASDYVRAYAQLIASYIEALYIALGTDGFGRSDTRPALRRFFEVDRYHIVLAALSTIDRAKHAQALQRYDIEIGPDAPWNR</sequence>
<organism evidence="2 3">
    <name type="scientific">Caballeronia humi</name>
    <dbReference type="NCBI Taxonomy" id="326474"/>
    <lineage>
        <taxon>Bacteria</taxon>
        <taxon>Pseudomonadati</taxon>
        <taxon>Pseudomonadota</taxon>
        <taxon>Betaproteobacteria</taxon>
        <taxon>Burkholderiales</taxon>
        <taxon>Burkholderiaceae</taxon>
        <taxon>Caballeronia</taxon>
    </lineage>
</organism>
<dbReference type="AlphaFoldDB" id="A0A158JFA1"/>
<feature type="domain" description="Transketolase-like C-terminal" evidence="1">
    <location>
        <begin position="47"/>
        <end position="168"/>
    </location>
</feature>
<evidence type="ECO:0000313" key="3">
    <source>
        <dbReference type="Proteomes" id="UP000054977"/>
    </source>
</evidence>
<dbReference type="STRING" id="326474.AWB65_06441"/>
<dbReference type="Pfam" id="PF22613">
    <property type="entry name" value="Transketolase_C_1"/>
    <property type="match status" value="1"/>
</dbReference>
<dbReference type="Proteomes" id="UP000054977">
    <property type="component" value="Unassembled WGS sequence"/>
</dbReference>
<dbReference type="InterPro" id="IPR051157">
    <property type="entry name" value="PDH/Transketolase"/>
</dbReference>
<gene>
    <name evidence="2" type="ORF">AWB65_06441</name>
</gene>
<keyword evidence="3" id="KW-1185">Reference proteome</keyword>
<name>A0A158JFA1_9BURK</name>
<dbReference type="EMBL" id="FCNW02000082">
    <property type="protein sequence ID" value="SAL67071.1"/>
    <property type="molecule type" value="Genomic_DNA"/>
</dbReference>
<dbReference type="InterPro" id="IPR009014">
    <property type="entry name" value="Transketo_C/PFOR_II"/>
</dbReference>
<proteinExistence type="predicted"/>
<dbReference type="InterPro" id="IPR055152">
    <property type="entry name" value="Transketolase-like_C_2"/>
</dbReference>
<keyword evidence="2" id="KW-0670">Pyruvate</keyword>
<evidence type="ECO:0000313" key="2">
    <source>
        <dbReference type="EMBL" id="SAL67071.1"/>
    </source>
</evidence>
<protein>
    <submittedName>
        <fullName evidence="2">Pyruvate dehydrogenase subunit E1</fullName>
    </submittedName>
</protein>
<comment type="caution">
    <text evidence="2">The sequence shown here is derived from an EMBL/GenBank/DDBJ whole genome shotgun (WGS) entry which is preliminary data.</text>
</comment>